<gene>
    <name evidence="1" type="ORF">LWC34_13160</name>
</gene>
<accession>A0ABS8ZB56</accession>
<organism evidence="1 2">
    <name type="scientific">Kibdelosporangium philippinense</name>
    <dbReference type="NCBI Taxonomy" id="211113"/>
    <lineage>
        <taxon>Bacteria</taxon>
        <taxon>Bacillati</taxon>
        <taxon>Actinomycetota</taxon>
        <taxon>Actinomycetes</taxon>
        <taxon>Pseudonocardiales</taxon>
        <taxon>Pseudonocardiaceae</taxon>
        <taxon>Kibdelosporangium</taxon>
    </lineage>
</organism>
<sequence>MLDDEFVAHRFRLACESGSAAGLSLLLDPDVTAFFDSGGTLPRAARPICGIAETTTAVLDLLVGAAISVQSVNGRAGLVVRCCDRVSAVASFSVCAGLVTEIWLVVNPDKLRHWN</sequence>
<dbReference type="PANTHER" id="PTHR30173">
    <property type="entry name" value="SIGMA 19 FACTOR"/>
    <property type="match status" value="1"/>
</dbReference>
<dbReference type="RefSeq" id="WP_233725330.1">
    <property type="nucleotide sequence ID" value="NZ_JAJVCN010000001.1"/>
</dbReference>
<protein>
    <recommendedName>
        <fullName evidence="3">Siderophore-interacting protein</fullName>
    </recommendedName>
</protein>
<dbReference type="EMBL" id="JAJVCN010000001">
    <property type="protein sequence ID" value="MCE7003768.1"/>
    <property type="molecule type" value="Genomic_DNA"/>
</dbReference>
<dbReference type="InterPro" id="IPR032710">
    <property type="entry name" value="NTF2-like_dom_sf"/>
</dbReference>
<keyword evidence="2" id="KW-1185">Reference proteome</keyword>
<evidence type="ECO:0000313" key="1">
    <source>
        <dbReference type="EMBL" id="MCE7003768.1"/>
    </source>
</evidence>
<dbReference type="InterPro" id="IPR052704">
    <property type="entry name" value="ECF_Sigma-70_Domain"/>
</dbReference>
<proteinExistence type="predicted"/>
<comment type="caution">
    <text evidence="1">The sequence shown here is derived from an EMBL/GenBank/DDBJ whole genome shotgun (WGS) entry which is preliminary data.</text>
</comment>
<dbReference type="SUPFAM" id="SSF54427">
    <property type="entry name" value="NTF2-like"/>
    <property type="match status" value="1"/>
</dbReference>
<evidence type="ECO:0008006" key="3">
    <source>
        <dbReference type="Google" id="ProtNLM"/>
    </source>
</evidence>
<evidence type="ECO:0000313" key="2">
    <source>
        <dbReference type="Proteomes" id="UP001521150"/>
    </source>
</evidence>
<name>A0ABS8ZB56_9PSEU</name>
<reference evidence="1 2" key="1">
    <citation type="submission" date="2021-12" db="EMBL/GenBank/DDBJ databases">
        <title>Genome sequence of Kibdelosporangium philippinense ATCC 49844.</title>
        <authorList>
            <person name="Fedorov E.A."/>
            <person name="Omeragic M."/>
            <person name="Shalygina K.F."/>
            <person name="Maclea K.S."/>
        </authorList>
    </citation>
    <scope>NUCLEOTIDE SEQUENCE [LARGE SCALE GENOMIC DNA]</scope>
    <source>
        <strain evidence="1 2">ATCC 49844</strain>
    </source>
</reference>
<dbReference type="Proteomes" id="UP001521150">
    <property type="component" value="Unassembled WGS sequence"/>
</dbReference>
<dbReference type="PANTHER" id="PTHR30173:SF43">
    <property type="entry name" value="ECF RNA POLYMERASE SIGMA FACTOR SIGI-RELATED"/>
    <property type="match status" value="1"/>
</dbReference>